<comment type="caution">
    <text evidence="1">The sequence shown here is derived from an EMBL/GenBank/DDBJ whole genome shotgun (WGS) entry which is preliminary data.</text>
</comment>
<sequence length="148" mass="16506">MDTVMDLERAVADDIESNAPALVQGIAPSDSRLATSSQEGEAKQAFFQMMSKWFTQFVRNNSVVSQPLPPLNPPQTSAMTLTMNLNLLNKPPVDKIRKYGAEEFKVTTDDDAEKAEFWLENTIRVFDEMSLTLEGSIKCVFSLLRDAA</sequence>
<reference evidence="2" key="1">
    <citation type="journal article" date="2019" name="Plant Biotechnol. J.">
        <title>Genome sequencing of the Australian wild diploid species Gossypium australe highlights disease resistance and delayed gland morphogenesis.</title>
        <authorList>
            <person name="Cai Y."/>
            <person name="Cai X."/>
            <person name="Wang Q."/>
            <person name="Wang P."/>
            <person name="Zhang Y."/>
            <person name="Cai C."/>
            <person name="Xu Y."/>
            <person name="Wang K."/>
            <person name="Zhou Z."/>
            <person name="Wang C."/>
            <person name="Geng S."/>
            <person name="Li B."/>
            <person name="Dong Q."/>
            <person name="Hou Y."/>
            <person name="Wang H."/>
            <person name="Ai P."/>
            <person name="Liu Z."/>
            <person name="Yi F."/>
            <person name="Sun M."/>
            <person name="An G."/>
            <person name="Cheng J."/>
            <person name="Zhang Y."/>
            <person name="Shi Q."/>
            <person name="Xie Y."/>
            <person name="Shi X."/>
            <person name="Chang Y."/>
            <person name="Huang F."/>
            <person name="Chen Y."/>
            <person name="Hong S."/>
            <person name="Mi L."/>
            <person name="Sun Q."/>
            <person name="Zhang L."/>
            <person name="Zhou B."/>
            <person name="Peng R."/>
            <person name="Zhang X."/>
            <person name="Liu F."/>
        </authorList>
    </citation>
    <scope>NUCLEOTIDE SEQUENCE [LARGE SCALE GENOMIC DNA]</scope>
    <source>
        <strain evidence="2">cv. PA1801</strain>
    </source>
</reference>
<proteinExistence type="predicted"/>
<organism evidence="1 2">
    <name type="scientific">Gossypium australe</name>
    <dbReference type="NCBI Taxonomy" id="47621"/>
    <lineage>
        <taxon>Eukaryota</taxon>
        <taxon>Viridiplantae</taxon>
        <taxon>Streptophyta</taxon>
        <taxon>Embryophyta</taxon>
        <taxon>Tracheophyta</taxon>
        <taxon>Spermatophyta</taxon>
        <taxon>Magnoliopsida</taxon>
        <taxon>eudicotyledons</taxon>
        <taxon>Gunneridae</taxon>
        <taxon>Pentapetalae</taxon>
        <taxon>rosids</taxon>
        <taxon>malvids</taxon>
        <taxon>Malvales</taxon>
        <taxon>Malvaceae</taxon>
        <taxon>Malvoideae</taxon>
        <taxon>Gossypium</taxon>
    </lineage>
</organism>
<dbReference type="AlphaFoldDB" id="A0A5B6UW64"/>
<name>A0A5B6UW64_9ROSI</name>
<dbReference type="EMBL" id="SMMG02000009">
    <property type="protein sequence ID" value="KAA3461217.1"/>
    <property type="molecule type" value="Genomic_DNA"/>
</dbReference>
<gene>
    <name evidence="1" type="ORF">EPI10_027805</name>
</gene>
<keyword evidence="2" id="KW-1185">Reference proteome</keyword>
<protein>
    <submittedName>
        <fullName evidence="1">Chaperone surA</fullName>
    </submittedName>
</protein>
<accession>A0A5B6UW64</accession>
<evidence type="ECO:0000313" key="2">
    <source>
        <dbReference type="Proteomes" id="UP000325315"/>
    </source>
</evidence>
<dbReference type="Proteomes" id="UP000325315">
    <property type="component" value="Unassembled WGS sequence"/>
</dbReference>
<evidence type="ECO:0000313" key="1">
    <source>
        <dbReference type="EMBL" id="KAA3461217.1"/>
    </source>
</evidence>